<evidence type="ECO:0000313" key="2">
    <source>
        <dbReference type="EMBL" id="MDQ1122923.1"/>
    </source>
</evidence>
<reference evidence="2 3" key="1">
    <citation type="submission" date="2023-07" db="EMBL/GenBank/DDBJ databases">
        <title>Functional and genomic diversity of the sorghum phyllosphere microbiome.</title>
        <authorList>
            <person name="Shade A."/>
        </authorList>
    </citation>
    <scope>NUCLEOTIDE SEQUENCE [LARGE SCALE GENOMIC DNA]</scope>
    <source>
        <strain evidence="2 3">SORGH_AS_1207</strain>
    </source>
</reference>
<comment type="caution">
    <text evidence="2">The sequence shown here is derived from an EMBL/GenBank/DDBJ whole genome shotgun (WGS) entry which is preliminary data.</text>
</comment>
<feature type="compositionally biased region" description="Basic and acidic residues" evidence="1">
    <location>
        <begin position="15"/>
        <end position="27"/>
    </location>
</feature>
<organism evidence="2 3">
    <name type="scientific">Microbacterium trichothecenolyticum</name>
    <name type="common">Aureobacterium trichothecenolyticum</name>
    <dbReference type="NCBI Taxonomy" id="69370"/>
    <lineage>
        <taxon>Bacteria</taxon>
        <taxon>Bacillati</taxon>
        <taxon>Actinomycetota</taxon>
        <taxon>Actinomycetes</taxon>
        <taxon>Micrococcales</taxon>
        <taxon>Microbacteriaceae</taxon>
        <taxon>Microbacterium</taxon>
    </lineage>
</organism>
<evidence type="ECO:0000256" key="1">
    <source>
        <dbReference type="SAM" id="MobiDB-lite"/>
    </source>
</evidence>
<dbReference type="Proteomes" id="UP001226691">
    <property type="component" value="Unassembled WGS sequence"/>
</dbReference>
<sequence length="112" mass="12405">MVRFGVKRTGPPKRGHNDRMAETTSPRDRFAPVEGVAGDLGLGVDEIMALVHEGLIRGIEIGSPPRWHIDLDSVDVYLDDQSEAARRAALWRQSQAASFPELWGRGEIRNGD</sequence>
<proteinExistence type="predicted"/>
<gene>
    <name evidence="2" type="ORF">QE412_001496</name>
</gene>
<evidence type="ECO:0000313" key="3">
    <source>
        <dbReference type="Proteomes" id="UP001226691"/>
    </source>
</evidence>
<evidence type="ECO:0008006" key="4">
    <source>
        <dbReference type="Google" id="ProtNLM"/>
    </source>
</evidence>
<feature type="region of interest" description="Disordered" evidence="1">
    <location>
        <begin position="1"/>
        <end position="27"/>
    </location>
</feature>
<protein>
    <recommendedName>
        <fullName evidence="4">Helix-turn-helix domain-containing protein</fullName>
    </recommendedName>
</protein>
<accession>A0ABU0TTD6</accession>
<name>A0ABU0TTD6_MICTR</name>
<keyword evidence="3" id="KW-1185">Reference proteome</keyword>
<dbReference type="EMBL" id="JAUTBF010000001">
    <property type="protein sequence ID" value="MDQ1122923.1"/>
    <property type="molecule type" value="Genomic_DNA"/>
</dbReference>